<evidence type="ECO:0008006" key="4">
    <source>
        <dbReference type="Google" id="ProtNLM"/>
    </source>
</evidence>
<evidence type="ECO:0000256" key="1">
    <source>
        <dbReference type="SAM" id="Phobius"/>
    </source>
</evidence>
<dbReference type="VEuPathDB" id="AmoebaDB:NfTy_092890"/>
<name>A0A6A5BH21_NAEFO</name>
<reference evidence="2 3" key="1">
    <citation type="journal article" date="2019" name="Sci. Rep.">
        <title>Nanopore sequencing improves the draft genome of the human pathogenic amoeba Naegleria fowleri.</title>
        <authorList>
            <person name="Liechti N."/>
            <person name="Schurch N."/>
            <person name="Bruggmann R."/>
            <person name="Wittwer M."/>
        </authorList>
    </citation>
    <scope>NUCLEOTIDE SEQUENCE [LARGE SCALE GENOMIC DNA]</scope>
    <source>
        <strain evidence="2 3">ATCC 30894</strain>
    </source>
</reference>
<keyword evidence="3" id="KW-1185">Reference proteome</keyword>
<dbReference type="VEuPathDB" id="AmoebaDB:FDP41_008497"/>
<evidence type="ECO:0000313" key="2">
    <source>
        <dbReference type="EMBL" id="KAF0973290.1"/>
    </source>
</evidence>
<keyword evidence="1" id="KW-1133">Transmembrane helix</keyword>
<feature type="transmembrane region" description="Helical" evidence="1">
    <location>
        <begin position="20"/>
        <end position="43"/>
    </location>
</feature>
<evidence type="ECO:0000313" key="3">
    <source>
        <dbReference type="Proteomes" id="UP000444721"/>
    </source>
</evidence>
<dbReference type="AlphaFoldDB" id="A0A6A5BH21"/>
<organism evidence="2 3">
    <name type="scientific">Naegleria fowleri</name>
    <name type="common">Brain eating amoeba</name>
    <dbReference type="NCBI Taxonomy" id="5763"/>
    <lineage>
        <taxon>Eukaryota</taxon>
        <taxon>Discoba</taxon>
        <taxon>Heterolobosea</taxon>
        <taxon>Tetramitia</taxon>
        <taxon>Eutetramitia</taxon>
        <taxon>Vahlkampfiidae</taxon>
        <taxon>Naegleria</taxon>
    </lineage>
</organism>
<dbReference type="VEuPathDB" id="AmoebaDB:NF0053800"/>
<sequence>MVNHNGSSNSPPPSNPIKKYNWWILMCLITFSTLLTTLMMIYFKKRTLHLTTSSNHENDVTLSSPATTINLINRYTPPKIPHEFQNYLLHNNNKKSEILPQIHHQIGKSIFSSHYNCIKHIPDHVNQTSLNNRYSLNWNSLYTSCVLENVCLNRRGEWLLYLHNPHERKKFNDQILVLTSSLRLVMHESIKFKVHTRVPPQQQVTQSNNYFTGTDENSIFKISKQFSWIQTPTFAFSRYATSNVGHLIMDNLFSVFNMMANFEYVNSNHFLLFLDDPFNKETGSLPRAGHPPERAEAVSLEWAKFFSSHKPLQLCFDQFTNSYYIHYAPCRQDNVEQSIKDQLSREEGNEVQTCFSSLFIGSVESHYFDFYGRETIFPLFRNYILNQVGYLESKKYGQENRQTHTSHQRTLKIAIQRKPISSKHKDSIINTFEIANYFNEKKTEILTRLNAIYKRFHSVEIIELKLEELKAMEQLQFFKDLDVYVSTQGSASYMSMFMLNPTSLLFFSPLCRSETLQCSDYNIRIHKTFSNVRTISLNDHLDMIECVKENSLNGVGYKVKKVEPPGSVYYYGDCHLRFNVEKFYALVLEELENIHSSSRHFS</sequence>
<accession>A0A6A5BH21</accession>
<dbReference type="GeneID" id="68115715"/>
<gene>
    <name evidence="2" type="ORF">FDP41_008497</name>
</gene>
<proteinExistence type="predicted"/>
<dbReference type="RefSeq" id="XP_044558003.1">
    <property type="nucleotide sequence ID" value="XM_044712356.1"/>
</dbReference>
<dbReference type="EMBL" id="VFQX01000061">
    <property type="protein sequence ID" value="KAF0973290.1"/>
    <property type="molecule type" value="Genomic_DNA"/>
</dbReference>
<protein>
    <recommendedName>
        <fullName evidence="4">Glycosyltransferase</fullName>
    </recommendedName>
</protein>
<dbReference type="OrthoDB" id="10314955at2759"/>
<keyword evidence="1" id="KW-0812">Transmembrane</keyword>
<comment type="caution">
    <text evidence="2">The sequence shown here is derived from an EMBL/GenBank/DDBJ whole genome shotgun (WGS) entry which is preliminary data.</text>
</comment>
<keyword evidence="1" id="KW-0472">Membrane</keyword>
<dbReference type="Proteomes" id="UP000444721">
    <property type="component" value="Unassembled WGS sequence"/>
</dbReference>